<feature type="domain" description="MaoC-like" evidence="1">
    <location>
        <begin position="204"/>
        <end position="285"/>
    </location>
</feature>
<dbReference type="AlphaFoldDB" id="A0A0Q0ERS0"/>
<dbReference type="InterPro" id="IPR002539">
    <property type="entry name" value="MaoC-like_dom"/>
</dbReference>
<evidence type="ECO:0000259" key="1">
    <source>
        <dbReference type="Pfam" id="PF01575"/>
    </source>
</evidence>
<dbReference type="InterPro" id="IPR003965">
    <property type="entry name" value="Fatty_acid_synthase"/>
</dbReference>
<sequence>MWSKRDRGISPSIEFKEMDDDGSLALPQFSAALSNLFIQAALRRKVTGSQLPDLGLRSWIAVDTDKLDAYRKVCGFEESSLLPPTYPHVLAFPLQMQLMTSQEFPFPLLGLIHLANRIRTHRPLGGVSQLYISVQATDLRPHAKGATFTLVTQAEDGMGLLWEEESTMLCTAVHLEDAPVEHPELAPLPLIELDNWRASAQIGREYAKVSGDYNPIHLSAPSAKLFGFPRAIAHGMWLKARTLAALGEHLPASNVEISVQFQKPVRLPADVTLSASAAGSHGQFRVEGQEGIVHMIGSWQPATE</sequence>
<dbReference type="PRINTS" id="PR01483">
    <property type="entry name" value="FASYNTHASE"/>
</dbReference>
<dbReference type="PANTHER" id="PTHR43841:SF1">
    <property type="entry name" value="3-HYDROXYACYL-THIOESTER DEHYDRATASE X"/>
    <property type="match status" value="1"/>
</dbReference>
<gene>
    <name evidence="2" type="ORF">ALO41_00080</name>
</gene>
<dbReference type="Gene3D" id="3.10.129.10">
    <property type="entry name" value="Hotdog Thioesterase"/>
    <property type="match status" value="1"/>
</dbReference>
<dbReference type="PATRIC" id="fig|251720.4.peg.96"/>
<evidence type="ECO:0000313" key="3">
    <source>
        <dbReference type="Proteomes" id="UP000050266"/>
    </source>
</evidence>
<dbReference type="GO" id="GO:0005835">
    <property type="term" value="C:fatty acid synthase complex"/>
    <property type="evidence" value="ECO:0007669"/>
    <property type="project" value="InterPro"/>
</dbReference>
<proteinExistence type="predicted"/>
<comment type="caution">
    <text evidence="2">The sequence shown here is derived from an EMBL/GenBank/DDBJ whole genome shotgun (WGS) entry which is preliminary data.</text>
</comment>
<dbReference type="PANTHER" id="PTHR43841">
    <property type="entry name" value="3-HYDROXYACYL-THIOESTER DEHYDRATASE HTDX-RELATED"/>
    <property type="match status" value="1"/>
</dbReference>
<organism evidence="2 3">
    <name type="scientific">Pseudomonas amygdali pv. ulmi</name>
    <dbReference type="NCBI Taxonomy" id="251720"/>
    <lineage>
        <taxon>Bacteria</taxon>
        <taxon>Pseudomonadati</taxon>
        <taxon>Pseudomonadota</taxon>
        <taxon>Gammaproteobacteria</taxon>
        <taxon>Pseudomonadales</taxon>
        <taxon>Pseudomonadaceae</taxon>
        <taxon>Pseudomonas</taxon>
        <taxon>Pseudomonas amygdali</taxon>
    </lineage>
</organism>
<reference evidence="2 3" key="1">
    <citation type="submission" date="2015-09" db="EMBL/GenBank/DDBJ databases">
        <title>Genome announcement of multiple Pseudomonas syringae strains.</title>
        <authorList>
            <person name="Thakur S."/>
            <person name="Wang P.W."/>
            <person name="Gong Y."/>
            <person name="Weir B.S."/>
            <person name="Guttman D.S."/>
        </authorList>
    </citation>
    <scope>NUCLEOTIDE SEQUENCE [LARGE SCALE GENOMIC DNA]</scope>
    <source>
        <strain evidence="2 3">ICMP3962</strain>
    </source>
</reference>
<dbReference type="EMBL" id="LJRQ01000065">
    <property type="protein sequence ID" value="KPZ16822.1"/>
    <property type="molecule type" value="Genomic_DNA"/>
</dbReference>
<dbReference type="GO" id="GO:0004312">
    <property type="term" value="F:fatty acid synthase activity"/>
    <property type="evidence" value="ECO:0007669"/>
    <property type="project" value="InterPro"/>
</dbReference>
<dbReference type="SUPFAM" id="SSF54637">
    <property type="entry name" value="Thioesterase/thiol ester dehydrase-isomerase"/>
    <property type="match status" value="2"/>
</dbReference>
<dbReference type="GO" id="GO:0006633">
    <property type="term" value="P:fatty acid biosynthetic process"/>
    <property type="evidence" value="ECO:0007669"/>
    <property type="project" value="InterPro"/>
</dbReference>
<dbReference type="InterPro" id="IPR029069">
    <property type="entry name" value="HotDog_dom_sf"/>
</dbReference>
<evidence type="ECO:0000313" key="2">
    <source>
        <dbReference type="EMBL" id="KPZ16822.1"/>
    </source>
</evidence>
<protein>
    <submittedName>
        <fullName evidence="2">MaoC-like domain protein</fullName>
    </submittedName>
</protein>
<accession>A0A0Q0ERS0</accession>
<dbReference type="Proteomes" id="UP000050266">
    <property type="component" value="Unassembled WGS sequence"/>
</dbReference>
<dbReference type="Pfam" id="PF01575">
    <property type="entry name" value="MaoC_dehydratas"/>
    <property type="match status" value="1"/>
</dbReference>
<name>A0A0Q0ERS0_PSEA0</name>